<dbReference type="InterPro" id="IPR035437">
    <property type="entry name" value="SNase_OB-fold_sf"/>
</dbReference>
<accession>A0A2C9D0Q6</accession>
<dbReference type="SMART" id="SM00318">
    <property type="entry name" value="SNc"/>
    <property type="match status" value="1"/>
</dbReference>
<dbReference type="PROSITE" id="PS50830">
    <property type="entry name" value="TNASE_3"/>
    <property type="match status" value="1"/>
</dbReference>
<evidence type="ECO:0000259" key="2">
    <source>
        <dbReference type="PROSITE" id="PS50830"/>
    </source>
</evidence>
<evidence type="ECO:0000256" key="1">
    <source>
        <dbReference type="SAM" id="SignalP"/>
    </source>
</evidence>
<keyword evidence="1" id="KW-0732">Signal</keyword>
<feature type="domain" description="TNase-like" evidence="2">
    <location>
        <begin position="33"/>
        <end position="149"/>
    </location>
</feature>
<gene>
    <name evidence="3" type="ORF">HDIA_0285</name>
</gene>
<organism evidence="3 4">
    <name type="scientific">Hartmannibacter diazotrophicus</name>
    <dbReference type="NCBI Taxonomy" id="1482074"/>
    <lineage>
        <taxon>Bacteria</taxon>
        <taxon>Pseudomonadati</taxon>
        <taxon>Pseudomonadota</taxon>
        <taxon>Alphaproteobacteria</taxon>
        <taxon>Hyphomicrobiales</taxon>
        <taxon>Pleomorphomonadaceae</taxon>
        <taxon>Hartmannibacter</taxon>
    </lineage>
</organism>
<feature type="chain" id="PRO_5012971340" description="TNase-like domain-containing protein" evidence="1">
    <location>
        <begin position="21"/>
        <end position="149"/>
    </location>
</feature>
<evidence type="ECO:0000313" key="3">
    <source>
        <dbReference type="EMBL" id="SON53826.1"/>
    </source>
</evidence>
<dbReference type="InterPro" id="IPR016071">
    <property type="entry name" value="Staphylococal_nuclease_OB-fold"/>
</dbReference>
<evidence type="ECO:0000313" key="4">
    <source>
        <dbReference type="Proteomes" id="UP000223606"/>
    </source>
</evidence>
<reference evidence="4" key="1">
    <citation type="submission" date="2017-09" db="EMBL/GenBank/DDBJ databases">
        <title>Genome sequence of Nannocystis excedens DSM 71.</title>
        <authorList>
            <person name="Blom J."/>
        </authorList>
    </citation>
    <scope>NUCLEOTIDE SEQUENCE [LARGE SCALE GENOMIC DNA]</scope>
    <source>
        <strain evidence="4">type strain: E19</strain>
    </source>
</reference>
<name>A0A2C9D0Q6_9HYPH</name>
<feature type="signal peptide" evidence="1">
    <location>
        <begin position="1"/>
        <end position="20"/>
    </location>
</feature>
<dbReference type="EMBL" id="LT960614">
    <property type="protein sequence ID" value="SON53826.1"/>
    <property type="molecule type" value="Genomic_DNA"/>
</dbReference>
<sequence>MHSISRALCASLFCLSVLLAGGESSLARERLAGPVPADVIKVIDGDTLLVRARVWIGTDVTIKVRLRGVDAPEMHARCTAERTMAEAATRRLGDLVSGGPVSLFDISGGKYGGRVIAGVLAASGRSVAEDLLRDGFVRHYQGKTREPWC</sequence>
<dbReference type="Gene3D" id="2.40.50.90">
    <property type="match status" value="1"/>
</dbReference>
<dbReference type="Proteomes" id="UP000223606">
    <property type="component" value="Chromosome 1"/>
</dbReference>
<dbReference type="AlphaFoldDB" id="A0A2C9D0Q6"/>
<proteinExistence type="predicted"/>
<dbReference type="KEGG" id="hdi:HDIA_0285"/>
<keyword evidence="4" id="KW-1185">Reference proteome</keyword>
<dbReference type="SUPFAM" id="SSF50199">
    <property type="entry name" value="Staphylococcal nuclease"/>
    <property type="match status" value="1"/>
</dbReference>
<protein>
    <recommendedName>
        <fullName evidence="2">TNase-like domain-containing protein</fullName>
    </recommendedName>
</protein>
<dbReference type="Pfam" id="PF00565">
    <property type="entry name" value="SNase"/>
    <property type="match status" value="1"/>
</dbReference>